<keyword evidence="2" id="KW-1185">Reference proteome</keyword>
<dbReference type="Proteomes" id="UP000317303">
    <property type="component" value="Unassembled WGS sequence"/>
</dbReference>
<protein>
    <submittedName>
        <fullName evidence="1">DNA-binding beta-propeller fold protein YncE</fullName>
    </submittedName>
</protein>
<proteinExistence type="predicted"/>
<accession>A0A660CBT1</accession>
<dbReference type="PANTHER" id="PTHR47197">
    <property type="entry name" value="PROTEIN NIRF"/>
    <property type="match status" value="1"/>
</dbReference>
<comment type="caution">
    <text evidence="1">The sequence shown here is derived from an EMBL/GenBank/DDBJ whole genome shotgun (WGS) entry which is preliminary data.</text>
</comment>
<dbReference type="Gene3D" id="2.130.10.10">
    <property type="entry name" value="YVTN repeat-like/Quinoprotein amine dehydrogenase"/>
    <property type="match status" value="2"/>
</dbReference>
<dbReference type="AlphaFoldDB" id="A0A660CBT1"/>
<evidence type="ECO:0000313" key="2">
    <source>
        <dbReference type="Proteomes" id="UP000317303"/>
    </source>
</evidence>
<reference evidence="1 2" key="1">
    <citation type="submission" date="2019-07" db="EMBL/GenBank/DDBJ databases">
        <title>R&amp;d 2014.</title>
        <authorList>
            <person name="Klenk H.-P."/>
        </authorList>
    </citation>
    <scope>NUCLEOTIDE SEQUENCE [LARGE SCALE GENOMIC DNA]</scope>
    <source>
        <strain evidence="1 2">DSM 43194</strain>
    </source>
</reference>
<dbReference type="SUPFAM" id="SSF51004">
    <property type="entry name" value="C-terminal (heme d1) domain of cytochrome cd1-nitrite reductase"/>
    <property type="match status" value="1"/>
</dbReference>
<sequence>MQQAGSADVQGGSAGDVDGVLVVVEKSGHAVAFHDVADGTLLTRIELGRYPHEMVVDGARRFAYIGHYGVRMSGDVGVGGSSVFVIDLAARELVRTIELSPFNRLHGIALDEQGRLYVLSEEKAVLVRLDDPSSAEAAASAAVHTGGIKTHMVVTNRAGSAAYVTGLLSHTVSRVDPHDGAATPTVVSPGRLPESCALSGDEQRLYVGARQDRELVCLDARTLTELGRAAVPGDPLRVYVIPGQEKLLTTDIENRTVTRYDAELTEERSVSFEGTPAGISFHPTAPTAFVTLLDVDTVAILDLDTFSVTGTIATGSEPDVTALI</sequence>
<dbReference type="InterPro" id="IPR011048">
    <property type="entry name" value="Haem_d1_sf"/>
</dbReference>
<organism evidence="1 2">
    <name type="scientific">Prauserella rugosa</name>
    <dbReference type="NCBI Taxonomy" id="43354"/>
    <lineage>
        <taxon>Bacteria</taxon>
        <taxon>Bacillati</taxon>
        <taxon>Actinomycetota</taxon>
        <taxon>Actinomycetes</taxon>
        <taxon>Pseudonocardiales</taxon>
        <taxon>Pseudonocardiaceae</taxon>
        <taxon>Prauserella</taxon>
    </lineage>
</organism>
<dbReference type="PANTHER" id="PTHR47197:SF3">
    <property type="entry name" value="DIHYDRO-HEME D1 DEHYDROGENASE"/>
    <property type="match status" value="1"/>
</dbReference>
<gene>
    <name evidence="1" type="ORF">JD82_01627</name>
</gene>
<dbReference type="EMBL" id="VLJV01000001">
    <property type="protein sequence ID" value="TWH19794.1"/>
    <property type="molecule type" value="Genomic_DNA"/>
</dbReference>
<dbReference type="InterPro" id="IPR051200">
    <property type="entry name" value="Host-pathogen_enzymatic-act"/>
</dbReference>
<keyword evidence="1" id="KW-0238">DNA-binding</keyword>
<evidence type="ECO:0000313" key="1">
    <source>
        <dbReference type="EMBL" id="TWH19794.1"/>
    </source>
</evidence>
<dbReference type="InterPro" id="IPR015943">
    <property type="entry name" value="WD40/YVTN_repeat-like_dom_sf"/>
</dbReference>
<dbReference type="RefSeq" id="WP_425468476.1">
    <property type="nucleotide sequence ID" value="NZ_JOIJ01000020.1"/>
</dbReference>
<dbReference type="GO" id="GO:0003677">
    <property type="term" value="F:DNA binding"/>
    <property type="evidence" value="ECO:0007669"/>
    <property type="project" value="UniProtKB-KW"/>
</dbReference>
<name>A0A660CBT1_9PSEU</name>